<dbReference type="Pfam" id="PF00589">
    <property type="entry name" value="Phage_integrase"/>
    <property type="match status" value="1"/>
</dbReference>
<dbReference type="EMBL" id="CP014692">
    <property type="protein sequence ID" value="AQS85136.1"/>
    <property type="molecule type" value="Genomic_DNA"/>
</dbReference>
<proteinExistence type="inferred from homology"/>
<dbReference type="GO" id="GO:0006310">
    <property type="term" value="P:DNA recombination"/>
    <property type="evidence" value="ECO:0007669"/>
    <property type="project" value="UniProtKB-KW"/>
</dbReference>
<reference evidence="6 7" key="1">
    <citation type="submission" date="2016-03" db="EMBL/GenBank/DDBJ databases">
        <title>Acetic acid bacteria sequencing.</title>
        <authorList>
            <person name="Brandt J."/>
            <person name="Jakob F."/>
            <person name="Vogel R.F."/>
        </authorList>
    </citation>
    <scope>NUCLEOTIDE SEQUENCE [LARGE SCALE GENOMIC DNA]</scope>
    <source>
        <strain evidence="6 7">TMW2.1153</strain>
    </source>
</reference>
<gene>
    <name evidence="6" type="ORF">A0U92_10480</name>
</gene>
<feature type="domain" description="Tyr recombinase" evidence="5">
    <location>
        <begin position="206"/>
        <end position="413"/>
    </location>
</feature>
<evidence type="ECO:0000259" key="5">
    <source>
        <dbReference type="PROSITE" id="PS51898"/>
    </source>
</evidence>
<dbReference type="PANTHER" id="PTHR30349:SF41">
    <property type="entry name" value="INTEGRASE_RECOMBINASE PROTEIN MJ0367-RELATED"/>
    <property type="match status" value="1"/>
</dbReference>
<dbReference type="RefSeq" id="WP_077813182.1">
    <property type="nucleotide sequence ID" value="NZ_CP014692.1"/>
</dbReference>
<protein>
    <recommendedName>
        <fullName evidence="5">Tyr recombinase domain-containing protein</fullName>
    </recommendedName>
</protein>
<dbReference type="PANTHER" id="PTHR30349">
    <property type="entry name" value="PHAGE INTEGRASE-RELATED"/>
    <property type="match status" value="1"/>
</dbReference>
<evidence type="ECO:0000256" key="4">
    <source>
        <dbReference type="ARBA" id="ARBA00023172"/>
    </source>
</evidence>
<evidence type="ECO:0000256" key="1">
    <source>
        <dbReference type="ARBA" id="ARBA00008857"/>
    </source>
</evidence>
<dbReference type="Proteomes" id="UP000188937">
    <property type="component" value="Chromosome"/>
</dbReference>
<keyword evidence="3" id="KW-0238">DNA-binding</keyword>
<evidence type="ECO:0000256" key="3">
    <source>
        <dbReference type="ARBA" id="ARBA00023125"/>
    </source>
</evidence>
<evidence type="ECO:0000313" key="6">
    <source>
        <dbReference type="EMBL" id="AQS85136.1"/>
    </source>
</evidence>
<organism evidence="6 7">
    <name type="scientific">Acetobacter aceti</name>
    <dbReference type="NCBI Taxonomy" id="435"/>
    <lineage>
        <taxon>Bacteria</taxon>
        <taxon>Pseudomonadati</taxon>
        <taxon>Pseudomonadota</taxon>
        <taxon>Alphaproteobacteria</taxon>
        <taxon>Acetobacterales</taxon>
        <taxon>Acetobacteraceae</taxon>
        <taxon>Acetobacter</taxon>
        <taxon>Acetobacter subgen. Acetobacter</taxon>
    </lineage>
</organism>
<keyword evidence="7" id="KW-1185">Reference proteome</keyword>
<dbReference type="PROSITE" id="PS51898">
    <property type="entry name" value="TYR_RECOMBINASE"/>
    <property type="match status" value="1"/>
</dbReference>
<sequence length="419" mass="49209">MRSKEAAKQPERATALTGNVEQPWQLYKQRNTVNWLVRFSIKGQGQIRKSLGTPDEFEAKRKAERIYYEALIRSEQGLDARAKKVSIVVEEWLKEVSLSPPEMTVLNRYILGYFANIPPGDITSKMVGQFMKWRKDYWISGPGKDIDFIWYERSGRKLKRPIDKTVPSSSTLHSVEALLLKFLKFCEREQYIRHLPKFEKVKVKASPRASFTPEEVRLLESKAAEATEAENLTRSQRFQACLLYHYIGILASTGMRPTECLRLQWKQITKFDPRYEGPMRKSKTILLIWGKGKERHGFGLDSLDIHLRGLWLLYNWFWEREPTKDDFLWATEKGLQFKRLDILFNRLLEQLDLKKDFRGKPRDAYSFRHYFVTEQINNRCPVMNIARSLGTSVTMIERFYSHNSIESYRESMQLPGSSL</sequence>
<comment type="similarity">
    <text evidence="1">Belongs to the 'phage' integrase family.</text>
</comment>
<dbReference type="Gene3D" id="1.10.443.10">
    <property type="entry name" value="Intergrase catalytic core"/>
    <property type="match status" value="1"/>
</dbReference>
<dbReference type="InterPro" id="IPR013762">
    <property type="entry name" value="Integrase-like_cat_sf"/>
</dbReference>
<keyword evidence="2" id="KW-0229">DNA integration</keyword>
<evidence type="ECO:0000313" key="7">
    <source>
        <dbReference type="Proteomes" id="UP000188937"/>
    </source>
</evidence>
<dbReference type="InterPro" id="IPR002104">
    <property type="entry name" value="Integrase_catalytic"/>
</dbReference>
<dbReference type="AlphaFoldDB" id="A0A1U9KHA4"/>
<dbReference type="GO" id="GO:0003677">
    <property type="term" value="F:DNA binding"/>
    <property type="evidence" value="ECO:0007669"/>
    <property type="project" value="UniProtKB-KW"/>
</dbReference>
<name>A0A1U9KHA4_ACEAC</name>
<dbReference type="GO" id="GO:0015074">
    <property type="term" value="P:DNA integration"/>
    <property type="evidence" value="ECO:0007669"/>
    <property type="project" value="UniProtKB-KW"/>
</dbReference>
<keyword evidence="4" id="KW-0233">DNA recombination</keyword>
<dbReference type="OrthoDB" id="102994at2"/>
<dbReference type="KEGG" id="aace:A0U92_10480"/>
<dbReference type="SUPFAM" id="SSF56349">
    <property type="entry name" value="DNA breaking-rejoining enzymes"/>
    <property type="match status" value="1"/>
</dbReference>
<evidence type="ECO:0000256" key="2">
    <source>
        <dbReference type="ARBA" id="ARBA00022908"/>
    </source>
</evidence>
<dbReference type="InterPro" id="IPR011010">
    <property type="entry name" value="DNA_brk_join_enz"/>
</dbReference>
<dbReference type="InterPro" id="IPR050090">
    <property type="entry name" value="Tyrosine_recombinase_XerCD"/>
</dbReference>
<accession>A0A1U9KHA4</accession>